<feature type="transmembrane region" description="Helical" evidence="12">
    <location>
        <begin position="209"/>
        <end position="230"/>
    </location>
</feature>
<dbReference type="EMBL" id="JBFOLJ010000007">
    <property type="protein sequence ID" value="KAL2520083.1"/>
    <property type="molecule type" value="Genomic_DNA"/>
</dbReference>
<dbReference type="GO" id="GO:0016020">
    <property type="term" value="C:membrane"/>
    <property type="evidence" value="ECO:0007669"/>
    <property type="project" value="UniProtKB-SubCell"/>
</dbReference>
<comment type="caution">
    <text evidence="13">The sequence shown here is derived from an EMBL/GenBank/DDBJ whole genome shotgun (WGS) entry which is preliminary data.</text>
</comment>
<feature type="transmembrane region" description="Helical" evidence="12">
    <location>
        <begin position="93"/>
        <end position="114"/>
    </location>
</feature>
<evidence type="ECO:0000256" key="7">
    <source>
        <dbReference type="ARBA" id="ARBA00022847"/>
    </source>
</evidence>
<comment type="similarity">
    <text evidence="3">Belongs to the glycoside-pentoside-hexuronide (GPH) cation symporter transporter (TC 2.A.2.4) family.</text>
</comment>
<evidence type="ECO:0000256" key="3">
    <source>
        <dbReference type="ARBA" id="ARBA00007134"/>
    </source>
</evidence>
<dbReference type="PANTHER" id="PTHR19432:SF70">
    <property type="entry name" value="SUCROSE TRANSPORT PROTEIN SUC1-RELATED"/>
    <property type="match status" value="1"/>
</dbReference>
<evidence type="ECO:0000256" key="4">
    <source>
        <dbReference type="ARBA" id="ARBA00022448"/>
    </source>
</evidence>
<dbReference type="GO" id="GO:0015293">
    <property type="term" value="F:symporter activity"/>
    <property type="evidence" value="ECO:0007669"/>
    <property type="project" value="UniProtKB-KW"/>
</dbReference>
<evidence type="ECO:0000256" key="10">
    <source>
        <dbReference type="ARBA" id="ARBA00044504"/>
    </source>
</evidence>
<evidence type="ECO:0000313" key="13">
    <source>
        <dbReference type="EMBL" id="KAL2520083.1"/>
    </source>
</evidence>
<name>A0ABD1U619_9LAMI</name>
<comment type="pathway">
    <text evidence="2">Glycan biosynthesis; sucrose metabolism.</text>
</comment>
<sequence length="269" mass="28103">MVHEKATAPSTAEQTGDEVEGGKKGGGVAVLLELFAALKDLPRPMWILLLATCLNWIAWFLFLLFDTDWMGKEVYGGKVGDGGLYDHGMRTGAIGLTLNSVVLGFASLGVVFLGRQIGGAKRLWGIVNFLLAFCLVMTVLITKLAESTRRHVVTRSGITTPLKPVAGVRAGALTLFAVLGIPQAVTYSIPFALASIFSSKHGTGQGVSLGVLNLAIVIPQMMVSLLSGLWDELFGGGNLPSFIVGAVAAAASGIVALTILPSPDVLSAQ</sequence>
<evidence type="ECO:0000256" key="9">
    <source>
        <dbReference type="ARBA" id="ARBA00023136"/>
    </source>
</evidence>
<evidence type="ECO:0000256" key="8">
    <source>
        <dbReference type="ARBA" id="ARBA00022989"/>
    </source>
</evidence>
<evidence type="ECO:0000256" key="12">
    <source>
        <dbReference type="SAM" id="Phobius"/>
    </source>
</evidence>
<dbReference type="Proteomes" id="UP001604277">
    <property type="component" value="Unassembled WGS sequence"/>
</dbReference>
<keyword evidence="7" id="KW-0769">Symport</keyword>
<keyword evidence="9 12" id="KW-0472">Membrane</keyword>
<feature type="region of interest" description="Disordered" evidence="11">
    <location>
        <begin position="1"/>
        <end position="21"/>
    </location>
</feature>
<feature type="transmembrane region" description="Helical" evidence="12">
    <location>
        <begin position="45"/>
        <end position="65"/>
    </location>
</feature>
<evidence type="ECO:0000256" key="11">
    <source>
        <dbReference type="SAM" id="MobiDB-lite"/>
    </source>
</evidence>
<evidence type="ECO:0000313" key="14">
    <source>
        <dbReference type="Proteomes" id="UP001604277"/>
    </source>
</evidence>
<evidence type="ECO:0000256" key="2">
    <source>
        <dbReference type="ARBA" id="ARBA00004914"/>
    </source>
</evidence>
<accession>A0ABD1U619</accession>
<evidence type="ECO:0000256" key="1">
    <source>
        <dbReference type="ARBA" id="ARBA00004141"/>
    </source>
</evidence>
<dbReference type="PANTHER" id="PTHR19432">
    <property type="entry name" value="SUGAR TRANSPORTER"/>
    <property type="match status" value="1"/>
</dbReference>
<feature type="transmembrane region" description="Helical" evidence="12">
    <location>
        <begin position="172"/>
        <end position="197"/>
    </location>
</feature>
<feature type="transmembrane region" description="Helical" evidence="12">
    <location>
        <begin position="126"/>
        <end position="145"/>
    </location>
</feature>
<keyword evidence="6 12" id="KW-0812">Transmembrane</keyword>
<evidence type="ECO:0000256" key="6">
    <source>
        <dbReference type="ARBA" id="ARBA00022692"/>
    </source>
</evidence>
<proteinExistence type="inferred from homology"/>
<comment type="subcellular location">
    <subcellularLocation>
        <location evidence="1">Membrane</location>
        <topology evidence="1">Multi-pass membrane protein</topology>
    </subcellularLocation>
</comment>
<organism evidence="13 14">
    <name type="scientific">Forsythia ovata</name>
    <dbReference type="NCBI Taxonomy" id="205694"/>
    <lineage>
        <taxon>Eukaryota</taxon>
        <taxon>Viridiplantae</taxon>
        <taxon>Streptophyta</taxon>
        <taxon>Embryophyta</taxon>
        <taxon>Tracheophyta</taxon>
        <taxon>Spermatophyta</taxon>
        <taxon>Magnoliopsida</taxon>
        <taxon>eudicotyledons</taxon>
        <taxon>Gunneridae</taxon>
        <taxon>Pentapetalae</taxon>
        <taxon>asterids</taxon>
        <taxon>lamiids</taxon>
        <taxon>Lamiales</taxon>
        <taxon>Oleaceae</taxon>
        <taxon>Forsythieae</taxon>
        <taxon>Forsythia</taxon>
    </lineage>
</organism>
<reference evidence="14" key="1">
    <citation type="submission" date="2024-07" db="EMBL/GenBank/DDBJ databases">
        <title>Two chromosome-level genome assemblies of Korean endemic species Abeliophyllum distichum and Forsythia ovata (Oleaceae).</title>
        <authorList>
            <person name="Jang H."/>
        </authorList>
    </citation>
    <scope>NUCLEOTIDE SEQUENCE [LARGE SCALE GENOMIC DNA]</scope>
</reference>
<comment type="similarity">
    <text evidence="10">Belongs to the major facilitator superfamily. Phosphate:H(+) symporter (TC 2.A.1.9) family.</text>
</comment>
<keyword evidence="14" id="KW-1185">Reference proteome</keyword>
<keyword evidence="4" id="KW-0813">Transport</keyword>
<keyword evidence="5" id="KW-0762">Sugar transport</keyword>
<keyword evidence="8 12" id="KW-1133">Transmembrane helix</keyword>
<dbReference type="SUPFAM" id="SSF103473">
    <property type="entry name" value="MFS general substrate transporter"/>
    <property type="match status" value="1"/>
</dbReference>
<gene>
    <name evidence="13" type="ORF">Fot_24006</name>
</gene>
<dbReference type="AlphaFoldDB" id="A0ABD1U619"/>
<feature type="transmembrane region" description="Helical" evidence="12">
    <location>
        <begin position="242"/>
        <end position="260"/>
    </location>
</feature>
<dbReference type="InterPro" id="IPR036259">
    <property type="entry name" value="MFS_trans_sf"/>
</dbReference>
<protein>
    <submittedName>
        <fullName evidence="13">Sucrose transport protein SUC2</fullName>
    </submittedName>
</protein>
<evidence type="ECO:0000256" key="5">
    <source>
        <dbReference type="ARBA" id="ARBA00022597"/>
    </source>
</evidence>